<feature type="region of interest" description="Disordered" evidence="9">
    <location>
        <begin position="483"/>
        <end position="514"/>
    </location>
</feature>
<evidence type="ECO:0000256" key="2">
    <source>
        <dbReference type="ARBA" id="ARBA00008354"/>
    </source>
</evidence>
<evidence type="ECO:0000313" key="11">
    <source>
        <dbReference type="EMBL" id="QIE48433.1"/>
    </source>
</evidence>
<dbReference type="GO" id="GO:0008270">
    <property type="term" value="F:zinc ion binding"/>
    <property type="evidence" value="ECO:0007669"/>
    <property type="project" value="UniProtKB-KW"/>
</dbReference>
<feature type="domain" description="Zinc finger ZPR1-type" evidence="10">
    <location>
        <begin position="47"/>
        <end position="230"/>
    </location>
</feature>
<dbReference type="PANTHER" id="PTHR10876">
    <property type="entry name" value="ZINC FINGER PROTEIN ZPR1"/>
    <property type="match status" value="1"/>
</dbReference>
<dbReference type="InterPro" id="IPR042452">
    <property type="entry name" value="ZPR1_Znf1/2"/>
</dbReference>
<dbReference type="EMBL" id="MK805160">
    <property type="protein sequence ID" value="QIE48433.1"/>
    <property type="molecule type" value="mRNA"/>
</dbReference>
<dbReference type="InterPro" id="IPR004457">
    <property type="entry name" value="Znf_ZPR1"/>
</dbReference>
<dbReference type="FunFam" id="2.60.120.1040:FF:000001">
    <property type="entry name" value="Zinc finger protein ZPR1"/>
    <property type="match status" value="1"/>
</dbReference>
<name>A0A6G6FQH2_9APHY</name>
<evidence type="ECO:0000256" key="6">
    <source>
        <dbReference type="ARBA" id="ARBA00022833"/>
    </source>
</evidence>
<evidence type="ECO:0000256" key="5">
    <source>
        <dbReference type="ARBA" id="ARBA00022771"/>
    </source>
</evidence>
<dbReference type="GO" id="GO:0005634">
    <property type="term" value="C:nucleus"/>
    <property type="evidence" value="ECO:0007669"/>
    <property type="project" value="UniProtKB-SubCell"/>
</dbReference>
<evidence type="ECO:0000256" key="9">
    <source>
        <dbReference type="SAM" id="MobiDB-lite"/>
    </source>
</evidence>
<dbReference type="InterPro" id="IPR040141">
    <property type="entry name" value="ZPR1"/>
</dbReference>
<dbReference type="InterPro" id="IPR042451">
    <property type="entry name" value="ZPR1_A/B_dom"/>
</dbReference>
<evidence type="ECO:0000256" key="3">
    <source>
        <dbReference type="ARBA" id="ARBA00022723"/>
    </source>
</evidence>
<keyword evidence="4" id="KW-0677">Repeat</keyword>
<sequence length="514" mass="57037">MPSSSVTNAELFPTIGSVANQTQEIPVEAQTVKVTLDDEKPVQEIESLCMRCREQGVTRLLLTSIPYFREIIVMSFRCEHCGFSNNEVQSAGSIRPEGAIYTVHVLAREDLDRQIVKSNSCTVIIPEFELTIPPGRGQLTTIEGFIRDIVIDLSADQPLRRVQSPDAYEKIQKILDRCKAIVGDVDEEENAEDDATGPLKTPKRASEIDAPMPPFTLRLDDPTGNSFAEFVGSMADPKWNLRTYHRTRQQNIELGLVAQDDVPSEVVQQKETAKRVEEIPHEPAAIEPDEIFTFPGTCSSCGHPSNTLIRKVNIPHFKDVLIMSTNCDKCGYRDNEVKSGSAISAQGKRITLKVEDREDLSRDILKSESGGLSIPEIQLVLQAGTLGGRFTTLEGILDQIYEELCDKVFAGDSRDANDTFVQFLAKLKAIKSVEQPFTLILDDPLANSYLQNLYAPDPDPNMTIEAYDRTWEQNEELGLNDMKVEGYEADAQEHGSETGITPKPEAQASSDKSS</sequence>
<comment type="function">
    <text evidence="8">Acts as a protein folding chaperone for elongation factor 1-alpha.</text>
</comment>
<keyword evidence="7" id="KW-0539">Nucleus</keyword>
<dbReference type="FunFam" id="2.20.25.420:FF:000002">
    <property type="entry name" value="Zinc finger protein ZPR1"/>
    <property type="match status" value="1"/>
</dbReference>
<evidence type="ECO:0000256" key="7">
    <source>
        <dbReference type="ARBA" id="ARBA00023242"/>
    </source>
</evidence>
<keyword evidence="5" id="KW-0863">Zinc-finger</keyword>
<dbReference type="InterPro" id="IPR056180">
    <property type="entry name" value="ZPR1_jr_dom"/>
</dbReference>
<feature type="compositionally biased region" description="Acidic residues" evidence="9">
    <location>
        <begin position="186"/>
        <end position="195"/>
    </location>
</feature>
<evidence type="ECO:0000256" key="4">
    <source>
        <dbReference type="ARBA" id="ARBA00022737"/>
    </source>
</evidence>
<proteinExistence type="evidence at transcript level"/>
<accession>A0A6G6FQH2</accession>
<evidence type="ECO:0000259" key="10">
    <source>
        <dbReference type="SMART" id="SM00709"/>
    </source>
</evidence>
<dbReference type="Pfam" id="PF03367">
    <property type="entry name" value="Zn_ribbon_ZPR1"/>
    <property type="match status" value="2"/>
</dbReference>
<keyword evidence="6" id="KW-0862">Zinc</keyword>
<dbReference type="Gene3D" id="2.60.120.1040">
    <property type="entry name" value="ZPR1, A/B domain"/>
    <property type="match status" value="2"/>
</dbReference>
<feature type="domain" description="Zinc finger ZPR1-type" evidence="10">
    <location>
        <begin position="296"/>
        <end position="452"/>
    </location>
</feature>
<feature type="region of interest" description="Disordered" evidence="9">
    <location>
        <begin position="186"/>
        <end position="213"/>
    </location>
</feature>
<dbReference type="Pfam" id="PF22794">
    <property type="entry name" value="jr-ZPR1"/>
    <property type="match status" value="2"/>
</dbReference>
<reference evidence="11" key="1">
    <citation type="journal article" date="2019" name="J. For. Res.">
        <title>Expression and analysis of zinc finger family gene in Lenzites gibbosa.</title>
        <authorList>
            <person name="Zhang J."/>
            <person name="Chi Y."/>
            <person name="Li S."/>
            <person name="Zhang J."/>
            <person name="Chen J."/>
        </authorList>
    </citation>
    <scope>NUCLEOTIDE SEQUENCE</scope>
    <source>
        <strain evidence="11">ZnF26</strain>
    </source>
</reference>
<evidence type="ECO:0000256" key="8">
    <source>
        <dbReference type="ARBA" id="ARBA00054139"/>
    </source>
</evidence>
<keyword evidence="3" id="KW-0479">Metal-binding</keyword>
<dbReference type="AlphaFoldDB" id="A0A6G6FQH2"/>
<comment type="subcellular location">
    <subcellularLocation>
        <location evidence="1">Nucleus</location>
    </subcellularLocation>
</comment>
<dbReference type="NCBIfam" id="TIGR00310">
    <property type="entry name" value="ZPR1_znf"/>
    <property type="match status" value="2"/>
</dbReference>
<feature type="compositionally biased region" description="Basic and acidic residues" evidence="9">
    <location>
        <begin position="483"/>
        <end position="496"/>
    </location>
</feature>
<comment type="similarity">
    <text evidence="2">Belongs to the ZPR1 family.</text>
</comment>
<dbReference type="OrthoDB" id="308464at2759"/>
<evidence type="ECO:0000256" key="1">
    <source>
        <dbReference type="ARBA" id="ARBA00004123"/>
    </source>
</evidence>
<dbReference type="SMART" id="SM00709">
    <property type="entry name" value="Zpr1"/>
    <property type="match status" value="2"/>
</dbReference>
<dbReference type="FunFam" id="2.20.25.420:FF:000001">
    <property type="entry name" value="Zinc finger protein ZPR1"/>
    <property type="match status" value="1"/>
</dbReference>
<organism evidence="11">
    <name type="scientific">Trametes gibbosa</name>
    <dbReference type="NCBI Taxonomy" id="160864"/>
    <lineage>
        <taxon>Eukaryota</taxon>
        <taxon>Fungi</taxon>
        <taxon>Dikarya</taxon>
        <taxon>Basidiomycota</taxon>
        <taxon>Agaricomycotina</taxon>
        <taxon>Agaricomycetes</taxon>
        <taxon>Polyporales</taxon>
        <taxon>Polyporaceae</taxon>
        <taxon>Trametes</taxon>
    </lineage>
</organism>
<dbReference type="Gene3D" id="2.20.25.420">
    <property type="entry name" value="ZPR1, zinc finger domain"/>
    <property type="match status" value="2"/>
</dbReference>
<dbReference type="PANTHER" id="PTHR10876:SF0">
    <property type="entry name" value="ZINC FINGER PROTEIN ZPR1"/>
    <property type="match status" value="1"/>
</dbReference>
<protein>
    <recommendedName>
        <fullName evidence="10">Zinc finger ZPR1-type domain-containing protein</fullName>
    </recommendedName>
</protein>